<accession>A0A6A1QDN4</accession>
<evidence type="ECO:0000313" key="2">
    <source>
        <dbReference type="EMBL" id="KAB0404221.1"/>
    </source>
</evidence>
<feature type="compositionally biased region" description="Polar residues" evidence="1">
    <location>
        <begin position="26"/>
        <end position="36"/>
    </location>
</feature>
<evidence type="ECO:0000313" key="3">
    <source>
        <dbReference type="Proteomes" id="UP000437017"/>
    </source>
</evidence>
<gene>
    <name evidence="2" type="ORF">E2I00_016789</name>
</gene>
<proteinExistence type="predicted"/>
<feature type="region of interest" description="Disordered" evidence="1">
    <location>
        <begin position="373"/>
        <end position="408"/>
    </location>
</feature>
<dbReference type="Proteomes" id="UP000437017">
    <property type="component" value="Unassembled WGS sequence"/>
</dbReference>
<protein>
    <submittedName>
        <fullName evidence="2">Uncharacterized protein</fullName>
    </submittedName>
</protein>
<dbReference type="EMBL" id="SGJD01000642">
    <property type="protein sequence ID" value="KAB0404221.1"/>
    <property type="molecule type" value="Genomic_DNA"/>
</dbReference>
<evidence type="ECO:0000256" key="1">
    <source>
        <dbReference type="SAM" id="MobiDB-lite"/>
    </source>
</evidence>
<feature type="non-terminal residue" evidence="2">
    <location>
        <position position="1"/>
    </location>
</feature>
<dbReference type="OrthoDB" id="2285229at2759"/>
<reference evidence="2 3" key="1">
    <citation type="journal article" date="2019" name="PLoS ONE">
        <title>Genomic analyses reveal an absence of contemporary introgressive admixture between fin whales and blue whales, despite known hybrids.</title>
        <authorList>
            <person name="Westbury M.V."/>
            <person name="Petersen B."/>
            <person name="Lorenzen E.D."/>
        </authorList>
    </citation>
    <scope>NUCLEOTIDE SEQUENCE [LARGE SCALE GENOMIC DNA]</scope>
    <source>
        <strain evidence="2">FinWhale-01</strain>
    </source>
</reference>
<dbReference type="AlphaFoldDB" id="A0A6A1QDN4"/>
<feature type="region of interest" description="Disordered" evidence="1">
    <location>
        <begin position="26"/>
        <end position="55"/>
    </location>
</feature>
<keyword evidence="3" id="KW-1185">Reference proteome</keyword>
<sequence length="408" mass="44428">GSPDGPGGWGQMPDVLKRDPALSHVVSISQCPSSPHTALPEVLRLGGTSTPTHNNLLAQGQESQEEHGVPDTSPYLLVTRSALPLSRQLYNLGDFSSQVNSPEDQLRLRFRPAEPGQHQRRHCQGRKATEELPLAGLCAQVDLCPGCFRCTQQLDGKDLPPEQGLPLLQPGLGCRRHPNQRPFARSPEEALPRGLPGLLPQARSLPLSPFPREHQGRRKPHGLYCPACRATCGSGKAFENHCCPLEHTQMLALDMAVPWKHRSLPAGLSMLGLCPRPLKAYLCTSTSPWRIRPRRSKLSTPGPSLRPGLHAGEALLHARLPAQLRVGPETRRILEVQFQVDLLAFPPWHQAMDALPEEQLVLPNPLACALPSARSTRPARQQQAEAAGGGHHGDQPRGHAAHRPAASC</sequence>
<comment type="caution">
    <text evidence="2">The sequence shown here is derived from an EMBL/GenBank/DDBJ whole genome shotgun (WGS) entry which is preliminary data.</text>
</comment>
<organism evidence="2 3">
    <name type="scientific">Balaenoptera physalus</name>
    <name type="common">Fin whale</name>
    <name type="synonym">Balaena physalus</name>
    <dbReference type="NCBI Taxonomy" id="9770"/>
    <lineage>
        <taxon>Eukaryota</taxon>
        <taxon>Metazoa</taxon>
        <taxon>Chordata</taxon>
        <taxon>Craniata</taxon>
        <taxon>Vertebrata</taxon>
        <taxon>Euteleostomi</taxon>
        <taxon>Mammalia</taxon>
        <taxon>Eutheria</taxon>
        <taxon>Laurasiatheria</taxon>
        <taxon>Artiodactyla</taxon>
        <taxon>Whippomorpha</taxon>
        <taxon>Cetacea</taxon>
        <taxon>Mysticeti</taxon>
        <taxon>Balaenopteridae</taxon>
        <taxon>Balaenoptera</taxon>
    </lineage>
</organism>
<name>A0A6A1QDN4_BALPH</name>